<dbReference type="STRING" id="6526.A0A2C9KXR4"/>
<evidence type="ECO:0000256" key="3">
    <source>
        <dbReference type="ARBA" id="ARBA00022723"/>
    </source>
</evidence>
<comment type="cofactor">
    <cofactor evidence="1">
        <name>Zn(2+)</name>
        <dbReference type="ChEBI" id="CHEBI:29105"/>
    </cofactor>
</comment>
<organism evidence="12 13">
    <name type="scientific">Biomphalaria glabrata</name>
    <name type="common">Bloodfluke planorb</name>
    <name type="synonym">Freshwater snail</name>
    <dbReference type="NCBI Taxonomy" id="6526"/>
    <lineage>
        <taxon>Eukaryota</taxon>
        <taxon>Metazoa</taxon>
        <taxon>Spiralia</taxon>
        <taxon>Lophotrochozoa</taxon>
        <taxon>Mollusca</taxon>
        <taxon>Gastropoda</taxon>
        <taxon>Heterobranchia</taxon>
        <taxon>Euthyneura</taxon>
        <taxon>Panpulmonata</taxon>
        <taxon>Hygrophila</taxon>
        <taxon>Lymnaeoidea</taxon>
        <taxon>Planorbidae</taxon>
        <taxon>Biomphalaria</taxon>
    </lineage>
</organism>
<evidence type="ECO:0000256" key="8">
    <source>
        <dbReference type="ARBA" id="ARBA00040360"/>
    </source>
</evidence>
<dbReference type="InterPro" id="IPR001915">
    <property type="entry name" value="Peptidase_M48"/>
</dbReference>
<evidence type="ECO:0000256" key="9">
    <source>
        <dbReference type="ARBA" id="ARBA00042978"/>
    </source>
</evidence>
<evidence type="ECO:0000313" key="13">
    <source>
        <dbReference type="Proteomes" id="UP000076420"/>
    </source>
</evidence>
<protein>
    <recommendedName>
        <fullName evidence="8">Metalloendopeptidase OMA1, mitochondrial</fullName>
    </recommendedName>
    <alternativeName>
        <fullName evidence="9">Overlapping with the m-AAA protease 1 homolog</fullName>
    </alternativeName>
</protein>
<evidence type="ECO:0000256" key="6">
    <source>
        <dbReference type="ARBA" id="ARBA00023049"/>
    </source>
</evidence>
<dbReference type="GO" id="GO:0046872">
    <property type="term" value="F:metal ion binding"/>
    <property type="evidence" value="ECO:0007669"/>
    <property type="project" value="UniProtKB-KW"/>
</dbReference>
<dbReference type="EnsemblMetazoa" id="BGLB024686-RA">
    <property type="protein sequence ID" value="BGLB024686-PA"/>
    <property type="gene ID" value="BGLB024686"/>
</dbReference>
<evidence type="ECO:0000313" key="12">
    <source>
        <dbReference type="EnsemblMetazoa" id="BGLB024686-PA"/>
    </source>
</evidence>
<evidence type="ECO:0000256" key="1">
    <source>
        <dbReference type="ARBA" id="ARBA00001947"/>
    </source>
</evidence>
<reference evidence="12" key="1">
    <citation type="submission" date="2020-05" db="UniProtKB">
        <authorList>
            <consortium name="EnsemblMetazoa"/>
        </authorList>
    </citation>
    <scope>IDENTIFICATION</scope>
    <source>
        <strain evidence="12">BB02</strain>
    </source>
</reference>
<dbReference type="OrthoDB" id="7464992at2759"/>
<evidence type="ECO:0000259" key="11">
    <source>
        <dbReference type="Pfam" id="PF01435"/>
    </source>
</evidence>
<keyword evidence="10" id="KW-0812">Transmembrane</keyword>
<dbReference type="VEuPathDB" id="VectorBase:BGLB024686"/>
<dbReference type="Proteomes" id="UP000076420">
    <property type="component" value="Unassembled WGS sequence"/>
</dbReference>
<dbReference type="GO" id="GO:0006515">
    <property type="term" value="P:protein quality control for misfolded or incompletely synthesized proteins"/>
    <property type="evidence" value="ECO:0007669"/>
    <property type="project" value="TreeGrafter"/>
</dbReference>
<dbReference type="PANTHER" id="PTHR22726:SF1">
    <property type="entry name" value="METALLOENDOPEPTIDASE OMA1, MITOCHONDRIAL"/>
    <property type="match status" value="1"/>
</dbReference>
<keyword evidence="4" id="KW-0378">Hydrolase</keyword>
<keyword evidence="10" id="KW-0472">Membrane</keyword>
<dbReference type="GO" id="GO:0004222">
    <property type="term" value="F:metalloendopeptidase activity"/>
    <property type="evidence" value="ECO:0007669"/>
    <property type="project" value="InterPro"/>
</dbReference>
<gene>
    <name evidence="12" type="primary">106064997</name>
</gene>
<dbReference type="GO" id="GO:0034982">
    <property type="term" value="P:mitochondrial protein processing"/>
    <property type="evidence" value="ECO:0007669"/>
    <property type="project" value="TreeGrafter"/>
</dbReference>
<keyword evidence="3" id="KW-0479">Metal-binding</keyword>
<keyword evidence="10" id="KW-1133">Transmembrane helix</keyword>
<evidence type="ECO:0000256" key="7">
    <source>
        <dbReference type="ARBA" id="ARBA00038233"/>
    </source>
</evidence>
<feature type="transmembrane region" description="Helical" evidence="10">
    <location>
        <begin position="130"/>
        <end position="149"/>
    </location>
</feature>
<proteinExistence type="inferred from homology"/>
<evidence type="ECO:0000256" key="10">
    <source>
        <dbReference type="SAM" id="Phobius"/>
    </source>
</evidence>
<keyword evidence="2" id="KW-0645">Protease</keyword>
<dbReference type="Gene3D" id="3.30.2010.10">
    <property type="entry name" value="Metalloproteases ('zincins'), catalytic domain"/>
    <property type="match status" value="1"/>
</dbReference>
<dbReference type="PANTHER" id="PTHR22726">
    <property type="entry name" value="METALLOENDOPEPTIDASE OMA1"/>
    <property type="match status" value="1"/>
</dbReference>
<keyword evidence="5" id="KW-0862">Zinc</keyword>
<dbReference type="KEGG" id="bgt:106064997"/>
<sequence>MIRRIFISTSNFTKFSTKHASIECTQIFKHICQPCLKEVDNFKSITTKSFHNANFTDFLDFKCKRNGHIFQNWFHTSSRQRMPLPPVLVLLIKPLAKIGAAVTGRSVRLWFRRLSPEQKSRITSNIKRRWYIFAGCGAALVGGSILFYVSHLEETPVTGRQRFIIFTQEQINKISDSEAKMIEEVYQEKYYTKTDSPYLRVLHVAKRLVEANPELQPFDKWTINVVKDPLVNAFVLPNGHMFVFDGILQLANTQDQLAIILGHEMAHNVLGHGIEELSYGRILDVFIISCIAALWFVIPIDSIAVISHWLSGKVIQITTKLPHSRQMEKEADKVGLKFASRACYDVREGSVLWQKMDYNQKLLENNLEGKLPEWIQTHPDSLKRARHLDFLLPQAEEWRKEMKCPALPDKDPRDCFKIISQDIENALLASKTGQNLNKVPQKSSIFHK</sequence>
<evidence type="ECO:0000256" key="2">
    <source>
        <dbReference type="ARBA" id="ARBA00022670"/>
    </source>
</evidence>
<dbReference type="Pfam" id="PF01435">
    <property type="entry name" value="Peptidase_M48"/>
    <property type="match status" value="1"/>
</dbReference>
<dbReference type="AlphaFoldDB" id="A0A2C9KXR4"/>
<feature type="domain" description="Peptidase M48" evidence="11">
    <location>
        <begin position="216"/>
        <end position="389"/>
    </location>
</feature>
<keyword evidence="6" id="KW-0482">Metalloprotease</keyword>
<name>A0A2C9KXR4_BIOGL</name>
<dbReference type="CDD" id="cd07331">
    <property type="entry name" value="M48C_Oma1_like"/>
    <property type="match status" value="1"/>
</dbReference>
<dbReference type="InterPro" id="IPR051156">
    <property type="entry name" value="Mito/Outer_Membr_Metalloprot"/>
</dbReference>
<dbReference type="VEuPathDB" id="VectorBase:BGLAX_036112"/>
<accession>A0A2C9KXR4</accession>
<comment type="similarity">
    <text evidence="7">Belongs to the peptidase M48 family.</text>
</comment>
<evidence type="ECO:0000256" key="4">
    <source>
        <dbReference type="ARBA" id="ARBA00022801"/>
    </source>
</evidence>
<dbReference type="GO" id="GO:0005743">
    <property type="term" value="C:mitochondrial inner membrane"/>
    <property type="evidence" value="ECO:0007669"/>
    <property type="project" value="TreeGrafter"/>
</dbReference>
<evidence type="ECO:0000256" key="5">
    <source>
        <dbReference type="ARBA" id="ARBA00022833"/>
    </source>
</evidence>